<gene>
    <name evidence="1" type="ORF">Pla52n_44130</name>
</gene>
<dbReference type="RefSeq" id="WP_146521546.1">
    <property type="nucleotide sequence ID" value="NZ_CP151726.1"/>
</dbReference>
<reference evidence="1 2" key="1">
    <citation type="submission" date="2019-02" db="EMBL/GenBank/DDBJ databases">
        <title>Deep-cultivation of Planctomycetes and their phenomic and genomic characterization uncovers novel biology.</title>
        <authorList>
            <person name="Wiegand S."/>
            <person name="Jogler M."/>
            <person name="Boedeker C."/>
            <person name="Pinto D."/>
            <person name="Vollmers J."/>
            <person name="Rivas-Marin E."/>
            <person name="Kohn T."/>
            <person name="Peeters S.H."/>
            <person name="Heuer A."/>
            <person name="Rast P."/>
            <person name="Oberbeckmann S."/>
            <person name="Bunk B."/>
            <person name="Jeske O."/>
            <person name="Meyerdierks A."/>
            <person name="Storesund J.E."/>
            <person name="Kallscheuer N."/>
            <person name="Luecker S."/>
            <person name="Lage O.M."/>
            <person name="Pohl T."/>
            <person name="Merkel B.J."/>
            <person name="Hornburger P."/>
            <person name="Mueller R.-W."/>
            <person name="Bruemmer F."/>
            <person name="Labrenz M."/>
            <person name="Spormann A.M."/>
            <person name="Op Den Camp H."/>
            <person name="Overmann J."/>
            <person name="Amann R."/>
            <person name="Jetten M.S.M."/>
            <person name="Mascher T."/>
            <person name="Medema M.H."/>
            <person name="Devos D.P."/>
            <person name="Kaster A.-K."/>
            <person name="Ovreas L."/>
            <person name="Rohde M."/>
            <person name="Galperin M.Y."/>
            <person name="Jogler C."/>
        </authorList>
    </citation>
    <scope>NUCLEOTIDE SEQUENCE [LARGE SCALE GENOMIC DNA]</scope>
    <source>
        <strain evidence="1 2">Pla52n</strain>
    </source>
</reference>
<protein>
    <recommendedName>
        <fullName evidence="3">DUF4177 domain-containing protein</fullName>
    </recommendedName>
</protein>
<dbReference type="Pfam" id="PF13783">
    <property type="entry name" value="DUF4177"/>
    <property type="match status" value="1"/>
</dbReference>
<evidence type="ECO:0008006" key="3">
    <source>
        <dbReference type="Google" id="ProtNLM"/>
    </source>
</evidence>
<proteinExistence type="predicted"/>
<keyword evidence="2" id="KW-1185">Reference proteome</keyword>
<sequence length="95" mass="10485">MKLTIAAGITMLVLIVMSTIIDSVDAQNAGATQAGYPQWEYKVINAPTDNGFIQGYKLQPRLNELGLEGWECVGTLGDVRKEDTRGHVILKRPKR</sequence>
<dbReference type="OrthoDB" id="9799495at2"/>
<dbReference type="InterPro" id="IPR025234">
    <property type="entry name" value="YjzH-like"/>
</dbReference>
<evidence type="ECO:0000313" key="1">
    <source>
        <dbReference type="EMBL" id="TWU01042.1"/>
    </source>
</evidence>
<name>A0A5C6APY8_9BACT</name>
<comment type="caution">
    <text evidence="1">The sequence shown here is derived from an EMBL/GenBank/DDBJ whole genome shotgun (WGS) entry which is preliminary data.</text>
</comment>
<dbReference type="AlphaFoldDB" id="A0A5C6APY8"/>
<organism evidence="1 2">
    <name type="scientific">Stieleria varia</name>
    <dbReference type="NCBI Taxonomy" id="2528005"/>
    <lineage>
        <taxon>Bacteria</taxon>
        <taxon>Pseudomonadati</taxon>
        <taxon>Planctomycetota</taxon>
        <taxon>Planctomycetia</taxon>
        <taxon>Pirellulales</taxon>
        <taxon>Pirellulaceae</taxon>
        <taxon>Stieleria</taxon>
    </lineage>
</organism>
<dbReference type="EMBL" id="SJPN01000005">
    <property type="protein sequence ID" value="TWU01042.1"/>
    <property type="molecule type" value="Genomic_DNA"/>
</dbReference>
<evidence type="ECO:0000313" key="2">
    <source>
        <dbReference type="Proteomes" id="UP000320176"/>
    </source>
</evidence>
<accession>A0A5C6APY8</accession>
<dbReference type="Proteomes" id="UP000320176">
    <property type="component" value="Unassembled WGS sequence"/>
</dbReference>